<proteinExistence type="predicted"/>
<reference evidence="2" key="1">
    <citation type="journal article" date="2023" name="Commun. Biol.">
        <title>Genome analysis of Parmales, the sister group of diatoms, reveals the evolutionary specialization of diatoms from phago-mixotrophs to photoautotrophs.</title>
        <authorList>
            <person name="Ban H."/>
            <person name="Sato S."/>
            <person name="Yoshikawa S."/>
            <person name="Yamada K."/>
            <person name="Nakamura Y."/>
            <person name="Ichinomiya M."/>
            <person name="Sato N."/>
            <person name="Blanc-Mathieu R."/>
            <person name="Endo H."/>
            <person name="Kuwata A."/>
            <person name="Ogata H."/>
        </authorList>
    </citation>
    <scope>NUCLEOTIDE SEQUENCE [LARGE SCALE GENOMIC DNA]</scope>
    <source>
        <strain evidence="2">NIES 3701</strain>
    </source>
</reference>
<dbReference type="OrthoDB" id="2143914at2759"/>
<dbReference type="SUPFAM" id="SSF46689">
    <property type="entry name" value="Homeodomain-like"/>
    <property type="match status" value="1"/>
</dbReference>
<name>A0A9W7A4Z4_9STRA</name>
<dbReference type="EMBL" id="BRXY01000086">
    <property type="protein sequence ID" value="GMH63551.1"/>
    <property type="molecule type" value="Genomic_DNA"/>
</dbReference>
<dbReference type="AlphaFoldDB" id="A0A9W7A4Z4"/>
<dbReference type="InterPro" id="IPR009057">
    <property type="entry name" value="Homeodomain-like_sf"/>
</dbReference>
<sequence>MGCMDVMSAVKVLHSMADVPVTRLGEVRASVLPCVPPLNPKKLQFPVSTTGKGDFSSSRRRAKTVSVTSDDIVVANIANQVRKGYEQCDSTLYRQLEKYPVAPQRPRMYNTTLAAKQLKHFTSIDLTCYEKLAEESDTDDDIDWEDSLSRGGLNVETTDSSSTFMSIQDDDRSYNTVEDLAVKTANLKVKVSPIAKKRGIASSAKLDSPPRVARAAYKKVNKVKKKPSLDAGRTITWTPKQDQLLFSRVKRFAKKVQNRERGWAVIAKPFPNLSVAAVTTRAHKVLKKRETSIEQLIRDDFGNE</sequence>
<dbReference type="Proteomes" id="UP001165085">
    <property type="component" value="Unassembled WGS sequence"/>
</dbReference>
<evidence type="ECO:0000313" key="2">
    <source>
        <dbReference type="Proteomes" id="UP001165085"/>
    </source>
</evidence>
<gene>
    <name evidence="1" type="ORF">TrST_g260</name>
</gene>
<accession>A0A9W7A4Z4</accession>
<comment type="caution">
    <text evidence="1">The sequence shown here is derived from an EMBL/GenBank/DDBJ whole genome shotgun (WGS) entry which is preliminary data.</text>
</comment>
<protein>
    <submittedName>
        <fullName evidence="1">Uncharacterized protein</fullName>
    </submittedName>
</protein>
<organism evidence="1 2">
    <name type="scientific">Triparma strigata</name>
    <dbReference type="NCBI Taxonomy" id="1606541"/>
    <lineage>
        <taxon>Eukaryota</taxon>
        <taxon>Sar</taxon>
        <taxon>Stramenopiles</taxon>
        <taxon>Ochrophyta</taxon>
        <taxon>Bolidophyceae</taxon>
        <taxon>Parmales</taxon>
        <taxon>Triparmaceae</taxon>
        <taxon>Triparma</taxon>
    </lineage>
</organism>
<evidence type="ECO:0000313" key="1">
    <source>
        <dbReference type="EMBL" id="GMH63551.1"/>
    </source>
</evidence>
<keyword evidence="2" id="KW-1185">Reference proteome</keyword>